<sequence length="157" mass="17165">MREVIAAQPDAAVPLSLHYSQVAFPQLVERFEAIPIPDTPEADRELYEAQAQLPEDLTGDEGHDEMVDSIVHLFLNGSNANLNASVSTLSESDFEGLEVSDVESVPASESVFDSEDDFLSDDDAMGCGMEDDDDEDWMGGAIVPSACHRQEADWFPE</sequence>
<name>A0ABQ0L7X8_MYCCL</name>
<dbReference type="EMBL" id="DF843240">
    <property type="protein sequence ID" value="GAT47249.1"/>
    <property type="molecule type" value="Genomic_DNA"/>
</dbReference>
<accession>A0ABQ0L7X8</accession>
<keyword evidence="3" id="KW-1185">Reference proteome</keyword>
<evidence type="ECO:0000256" key="1">
    <source>
        <dbReference type="SAM" id="MobiDB-lite"/>
    </source>
</evidence>
<evidence type="ECO:0000313" key="3">
    <source>
        <dbReference type="Proteomes" id="UP000815677"/>
    </source>
</evidence>
<gene>
    <name evidence="2" type="ORF">MCHLO_04714</name>
</gene>
<proteinExistence type="predicted"/>
<evidence type="ECO:0000313" key="2">
    <source>
        <dbReference type="EMBL" id="GAT47249.1"/>
    </source>
</evidence>
<protein>
    <submittedName>
        <fullName evidence="2">Uncharacterized protein</fullName>
    </submittedName>
</protein>
<feature type="compositionally biased region" description="Acidic residues" evidence="1">
    <location>
        <begin position="112"/>
        <end position="137"/>
    </location>
</feature>
<reference evidence="2" key="1">
    <citation type="submission" date="2014-09" db="EMBL/GenBank/DDBJ databases">
        <title>Genome sequence of the luminous mushroom Mycena chlorophos for searching fungal bioluminescence genes.</title>
        <authorList>
            <person name="Tanaka Y."/>
            <person name="Kasuga D."/>
            <person name="Oba Y."/>
            <person name="Hase S."/>
            <person name="Sato K."/>
            <person name="Oba Y."/>
            <person name="Sakakibara Y."/>
        </authorList>
    </citation>
    <scope>NUCLEOTIDE SEQUENCE</scope>
</reference>
<feature type="region of interest" description="Disordered" evidence="1">
    <location>
        <begin position="101"/>
        <end position="139"/>
    </location>
</feature>
<dbReference type="Proteomes" id="UP000815677">
    <property type="component" value="Unassembled WGS sequence"/>
</dbReference>
<organism evidence="2 3">
    <name type="scientific">Mycena chlorophos</name>
    <name type="common">Agaric fungus</name>
    <name type="synonym">Agaricus chlorophos</name>
    <dbReference type="NCBI Taxonomy" id="658473"/>
    <lineage>
        <taxon>Eukaryota</taxon>
        <taxon>Fungi</taxon>
        <taxon>Dikarya</taxon>
        <taxon>Basidiomycota</taxon>
        <taxon>Agaricomycotina</taxon>
        <taxon>Agaricomycetes</taxon>
        <taxon>Agaricomycetidae</taxon>
        <taxon>Agaricales</taxon>
        <taxon>Marasmiineae</taxon>
        <taxon>Mycenaceae</taxon>
        <taxon>Mycena</taxon>
    </lineage>
</organism>